<name>A0A8K0RLE5_9HYPO</name>
<gene>
    <name evidence="1" type="ORF">BKA59DRAFT_517841</name>
</gene>
<dbReference type="Proteomes" id="UP000813427">
    <property type="component" value="Unassembled WGS sequence"/>
</dbReference>
<proteinExistence type="predicted"/>
<reference evidence="1" key="1">
    <citation type="journal article" date="2021" name="Nat. Commun.">
        <title>Genetic determinants of endophytism in the Arabidopsis root mycobiome.</title>
        <authorList>
            <person name="Mesny F."/>
            <person name="Miyauchi S."/>
            <person name="Thiergart T."/>
            <person name="Pickel B."/>
            <person name="Atanasova L."/>
            <person name="Karlsson M."/>
            <person name="Huettel B."/>
            <person name="Barry K.W."/>
            <person name="Haridas S."/>
            <person name="Chen C."/>
            <person name="Bauer D."/>
            <person name="Andreopoulos W."/>
            <person name="Pangilinan J."/>
            <person name="LaButti K."/>
            <person name="Riley R."/>
            <person name="Lipzen A."/>
            <person name="Clum A."/>
            <person name="Drula E."/>
            <person name="Henrissat B."/>
            <person name="Kohler A."/>
            <person name="Grigoriev I.V."/>
            <person name="Martin F.M."/>
            <person name="Hacquard S."/>
        </authorList>
    </citation>
    <scope>NUCLEOTIDE SEQUENCE</scope>
    <source>
        <strain evidence="1">MPI-SDFR-AT-0068</strain>
    </source>
</reference>
<keyword evidence="2" id="KW-1185">Reference proteome</keyword>
<dbReference type="AlphaFoldDB" id="A0A8K0RLE5"/>
<dbReference type="OrthoDB" id="5104994at2759"/>
<organism evidence="1 2">
    <name type="scientific">Fusarium tricinctum</name>
    <dbReference type="NCBI Taxonomy" id="61284"/>
    <lineage>
        <taxon>Eukaryota</taxon>
        <taxon>Fungi</taxon>
        <taxon>Dikarya</taxon>
        <taxon>Ascomycota</taxon>
        <taxon>Pezizomycotina</taxon>
        <taxon>Sordariomycetes</taxon>
        <taxon>Hypocreomycetidae</taxon>
        <taxon>Hypocreales</taxon>
        <taxon>Nectriaceae</taxon>
        <taxon>Fusarium</taxon>
        <taxon>Fusarium tricinctum species complex</taxon>
    </lineage>
</organism>
<accession>A0A8K0RLE5</accession>
<evidence type="ECO:0000313" key="2">
    <source>
        <dbReference type="Proteomes" id="UP000813427"/>
    </source>
</evidence>
<sequence length="302" mass="34532">MEVLRFRHRCVHGIVRQNSEPTIPFNQADKLSVELQRWHLTKRVNVMDIGNKEVFYKEAQRILKEICSKDGTFALNDDSYLHHGGIEAALKLWDKRILDTIPLANDNGSGGIKLETGNGAYTNRLRPESPQLACEKIQQLMMRPVCNYRARIKQIVVDELQGQVREHDSAVFLSRAVASNYERAMDFMLCLDWHLLKNLEVLCLDLTLISPHLRYTAIETSLVEMGRHLNLKTLIVLRVSGLPGYREKDEKVKEALVAALEDDGPRDWGVLSPCSRSSRKPYDLVDRFISSTLSRQKIPGRL</sequence>
<evidence type="ECO:0000313" key="1">
    <source>
        <dbReference type="EMBL" id="KAH7233413.1"/>
    </source>
</evidence>
<comment type="caution">
    <text evidence="1">The sequence shown here is derived from an EMBL/GenBank/DDBJ whole genome shotgun (WGS) entry which is preliminary data.</text>
</comment>
<protein>
    <submittedName>
        <fullName evidence="1">Uncharacterized protein</fullName>
    </submittedName>
</protein>
<dbReference type="EMBL" id="JAGPXF010000008">
    <property type="protein sequence ID" value="KAH7233413.1"/>
    <property type="molecule type" value="Genomic_DNA"/>
</dbReference>